<gene>
    <name evidence="2" type="ORF">CKAH01_05086</name>
</gene>
<reference evidence="2" key="1">
    <citation type="submission" date="2023-02" db="EMBL/GenBank/DDBJ databases">
        <title>Colletotrichum kahawae CIFC_Que2 genome sequencing and assembly.</title>
        <authorList>
            <person name="Baroncelli R."/>
        </authorList>
    </citation>
    <scope>NUCLEOTIDE SEQUENCE</scope>
    <source>
        <strain evidence="2">CIFC_Que2</strain>
    </source>
</reference>
<accession>A0AAD9YGN9</accession>
<comment type="caution">
    <text evidence="2">The sequence shown here is derived from an EMBL/GenBank/DDBJ whole genome shotgun (WGS) entry which is preliminary data.</text>
</comment>
<evidence type="ECO:0000313" key="2">
    <source>
        <dbReference type="EMBL" id="KAK2761856.1"/>
    </source>
</evidence>
<evidence type="ECO:0000313" key="3">
    <source>
        <dbReference type="Proteomes" id="UP001281614"/>
    </source>
</evidence>
<sequence>MSCSQGRWFPAPLPNSMAYLTCTLLAINDWDLPQFWQHKRPASRAVGNLRRVPGFDRWFLAPVTDRKRDETQRRQEDEEASEHSCENGMVGI</sequence>
<proteinExistence type="predicted"/>
<dbReference type="AlphaFoldDB" id="A0AAD9YGN9"/>
<protein>
    <submittedName>
        <fullName evidence="2">Uncharacterized protein</fullName>
    </submittedName>
</protein>
<feature type="region of interest" description="Disordered" evidence="1">
    <location>
        <begin position="66"/>
        <end position="92"/>
    </location>
</feature>
<feature type="compositionally biased region" description="Basic and acidic residues" evidence="1">
    <location>
        <begin position="66"/>
        <end position="85"/>
    </location>
</feature>
<keyword evidence="3" id="KW-1185">Reference proteome</keyword>
<organism evidence="2 3">
    <name type="scientific">Colletotrichum kahawae</name>
    <name type="common">Coffee berry disease fungus</name>
    <dbReference type="NCBI Taxonomy" id="34407"/>
    <lineage>
        <taxon>Eukaryota</taxon>
        <taxon>Fungi</taxon>
        <taxon>Dikarya</taxon>
        <taxon>Ascomycota</taxon>
        <taxon>Pezizomycotina</taxon>
        <taxon>Sordariomycetes</taxon>
        <taxon>Hypocreomycetidae</taxon>
        <taxon>Glomerellales</taxon>
        <taxon>Glomerellaceae</taxon>
        <taxon>Colletotrichum</taxon>
        <taxon>Colletotrichum gloeosporioides species complex</taxon>
    </lineage>
</organism>
<evidence type="ECO:0000256" key="1">
    <source>
        <dbReference type="SAM" id="MobiDB-lite"/>
    </source>
</evidence>
<dbReference type="EMBL" id="VYYT01000157">
    <property type="protein sequence ID" value="KAK2761856.1"/>
    <property type="molecule type" value="Genomic_DNA"/>
</dbReference>
<name>A0AAD9YGN9_COLKA</name>
<dbReference type="Proteomes" id="UP001281614">
    <property type="component" value="Unassembled WGS sequence"/>
</dbReference>